<dbReference type="GO" id="GO:0008761">
    <property type="term" value="F:UDP-N-acetylglucosamine 2-epimerase activity"/>
    <property type="evidence" value="ECO:0007669"/>
    <property type="project" value="UniProtKB-EC"/>
</dbReference>
<dbReference type="SUPFAM" id="SSF53756">
    <property type="entry name" value="UDP-Glycosyltransferase/glycogen phosphorylase"/>
    <property type="match status" value="1"/>
</dbReference>
<gene>
    <name evidence="5" type="ORF">MNBD_NITROSPIRAE02-2</name>
</gene>
<comment type="similarity">
    <text evidence="2">Belongs to the UDP-N-acetylglucosamine 2-epimerase family.</text>
</comment>
<keyword evidence="1 5" id="KW-0413">Isomerase</keyword>
<dbReference type="InterPro" id="IPR003331">
    <property type="entry name" value="UDP_GlcNAc_Epimerase_2_dom"/>
</dbReference>
<evidence type="ECO:0000313" key="5">
    <source>
        <dbReference type="EMBL" id="VAX31186.1"/>
    </source>
</evidence>
<dbReference type="EC" id="5.1.3.14" evidence="3"/>
<organism evidence="5">
    <name type="scientific">hydrothermal vent metagenome</name>
    <dbReference type="NCBI Taxonomy" id="652676"/>
    <lineage>
        <taxon>unclassified sequences</taxon>
        <taxon>metagenomes</taxon>
        <taxon>ecological metagenomes</taxon>
    </lineage>
</organism>
<dbReference type="CDD" id="cd03786">
    <property type="entry name" value="GTB_UDP-GlcNAc_2-Epimerase"/>
    <property type="match status" value="1"/>
</dbReference>
<dbReference type="Pfam" id="PF02350">
    <property type="entry name" value="Epimerase_2"/>
    <property type="match status" value="1"/>
</dbReference>
<accession>A0A3B1CKW6</accession>
<feature type="domain" description="UDP-N-acetylglucosamine 2-epimerase" evidence="4">
    <location>
        <begin position="23"/>
        <end position="370"/>
    </location>
</feature>
<proteinExistence type="inferred from homology"/>
<dbReference type="PANTHER" id="PTHR43174:SF2">
    <property type="entry name" value="UDP-N-ACETYLGLUCOSAMINE 2-EPIMERASE"/>
    <property type="match status" value="1"/>
</dbReference>
<evidence type="ECO:0000256" key="2">
    <source>
        <dbReference type="ARBA" id="ARBA00038209"/>
    </source>
</evidence>
<evidence type="ECO:0000256" key="1">
    <source>
        <dbReference type="ARBA" id="ARBA00023235"/>
    </source>
</evidence>
<sequence length="375" mass="41830">MKKMLAVFGTRPEAIKLAPVILELQKTPGVQVRVCVTAQHRQMLDQVLALFDIVPDIDLDLMKPDQSLAELTGRVVSGLDRVFKEEKPDIVLMQGDTTTVMAAAMAAFYNKISVGHVEAGLRSNNLYSPFPEEMNRRITSVLTRFHFAPTKNAKDALLREHIPEDRIFVTGNTVIDALKMTLQKSMPRIAAEILTRAGVNGNSKKRRMILVTAHRRENFGKNFESICYGLKKLVERNPDIIIVYPVHLNPNVQEPVTRILQGMERLLLIEPVEYDVMAHLMNSASIILTDSGGIQEEAPTLGKPALVMRVETERPEGIEAGTAKLVGPYADRIVEETERLLRDNAAYEEMAVAVSPYGDGRAAKRIVQILLSTKR</sequence>
<dbReference type="EMBL" id="UOGH01000200">
    <property type="protein sequence ID" value="VAX31186.1"/>
    <property type="molecule type" value="Genomic_DNA"/>
</dbReference>
<reference evidence="5" key="1">
    <citation type="submission" date="2018-06" db="EMBL/GenBank/DDBJ databases">
        <authorList>
            <person name="Zhirakovskaya E."/>
        </authorList>
    </citation>
    <scope>NUCLEOTIDE SEQUENCE</scope>
</reference>
<evidence type="ECO:0000256" key="3">
    <source>
        <dbReference type="ARBA" id="ARBA00038858"/>
    </source>
</evidence>
<protein>
    <recommendedName>
        <fullName evidence="3">UDP-N-acetylglucosamine 2-epimerase (non-hydrolyzing)</fullName>
        <ecNumber evidence="3">5.1.3.14</ecNumber>
    </recommendedName>
</protein>
<dbReference type="FunFam" id="3.40.50.2000:FF:000043">
    <property type="entry name" value="UDP-N-acetylglucosamine 2-epimerase"/>
    <property type="match status" value="1"/>
</dbReference>
<name>A0A3B1CKW6_9ZZZZ</name>
<dbReference type="NCBIfam" id="TIGR00236">
    <property type="entry name" value="wecB"/>
    <property type="match status" value="1"/>
</dbReference>
<dbReference type="Gene3D" id="3.40.50.2000">
    <property type="entry name" value="Glycogen Phosphorylase B"/>
    <property type="match status" value="2"/>
</dbReference>
<dbReference type="PANTHER" id="PTHR43174">
    <property type="entry name" value="UDP-N-ACETYLGLUCOSAMINE 2-EPIMERASE"/>
    <property type="match status" value="1"/>
</dbReference>
<dbReference type="InterPro" id="IPR029767">
    <property type="entry name" value="WecB-like"/>
</dbReference>
<dbReference type="AlphaFoldDB" id="A0A3B1CKW6"/>
<evidence type="ECO:0000259" key="4">
    <source>
        <dbReference type="Pfam" id="PF02350"/>
    </source>
</evidence>